<dbReference type="EMBL" id="FRDA01000034">
    <property type="protein sequence ID" value="SHN31577.1"/>
    <property type="molecule type" value="Genomic_DNA"/>
</dbReference>
<dbReference type="Proteomes" id="UP000183983">
    <property type="component" value="Unassembled WGS sequence"/>
</dbReference>
<sequence length="39" mass="4392">MIERSDDACSLVKNLRISEKIRQFASVNPQTRSKGVNEA</sequence>
<proteinExistence type="predicted"/>
<reference evidence="1 2" key="1">
    <citation type="submission" date="2016-11" db="EMBL/GenBank/DDBJ databases">
        <authorList>
            <person name="Jaros S."/>
            <person name="Januszkiewicz K."/>
            <person name="Wedrychowicz H."/>
        </authorList>
    </citation>
    <scope>NUCLEOTIDE SEQUENCE [LARGE SCALE GENOMIC DNA]</scope>
    <source>
        <strain evidence="1 2">LMG 26898</strain>
    </source>
</reference>
<organism evidence="1 2">
    <name type="scientific">Pseudomonas asturiensis</name>
    <dbReference type="NCBI Taxonomy" id="1190415"/>
    <lineage>
        <taxon>Bacteria</taxon>
        <taxon>Pseudomonadati</taxon>
        <taxon>Pseudomonadota</taxon>
        <taxon>Gammaproteobacteria</taxon>
        <taxon>Pseudomonadales</taxon>
        <taxon>Pseudomonadaceae</taxon>
        <taxon>Pseudomonas</taxon>
    </lineage>
</organism>
<gene>
    <name evidence="1" type="ORF">SAMN05216593_1344</name>
</gene>
<accession>A0A1M7QK39</accession>
<dbReference type="AlphaFoldDB" id="A0A1M7QK39"/>
<evidence type="ECO:0000313" key="2">
    <source>
        <dbReference type="Proteomes" id="UP000183983"/>
    </source>
</evidence>
<name>A0A1M7QK39_9PSED</name>
<evidence type="ECO:0000313" key="1">
    <source>
        <dbReference type="EMBL" id="SHN31577.1"/>
    </source>
</evidence>
<protein>
    <submittedName>
        <fullName evidence="1">Uncharacterized protein</fullName>
    </submittedName>
</protein>
<dbReference type="STRING" id="1190415.SAMN05216593_1344"/>